<organism evidence="2 3">
    <name type="scientific">Bacillus gaemokensis</name>
    <dbReference type="NCBI Taxonomy" id="574375"/>
    <lineage>
        <taxon>Bacteria</taxon>
        <taxon>Bacillati</taxon>
        <taxon>Bacillota</taxon>
        <taxon>Bacilli</taxon>
        <taxon>Bacillales</taxon>
        <taxon>Bacillaceae</taxon>
        <taxon>Bacillus</taxon>
        <taxon>Bacillus cereus group</taxon>
    </lineage>
</organism>
<dbReference type="Proteomes" id="UP000027778">
    <property type="component" value="Unassembled WGS sequence"/>
</dbReference>
<dbReference type="EMBL" id="JOTM01000061">
    <property type="protein sequence ID" value="KEK21740.1"/>
    <property type="molecule type" value="Genomic_DNA"/>
</dbReference>
<reference evidence="2 3" key="1">
    <citation type="submission" date="2014-06" db="EMBL/GenBank/DDBJ databases">
        <title>Draft genome sequence of Bacillus gaemokensis JCM 15801 (MCCC 1A00707).</title>
        <authorList>
            <person name="Lai Q."/>
            <person name="Liu Y."/>
            <person name="Shao Z."/>
        </authorList>
    </citation>
    <scope>NUCLEOTIDE SEQUENCE [LARGE SCALE GENOMIC DNA]</scope>
    <source>
        <strain evidence="2 3">JCM 15801</strain>
    </source>
</reference>
<name>A0A073K599_9BACI</name>
<dbReference type="AlphaFoldDB" id="A0A073K599"/>
<feature type="domain" description="DUF3658" evidence="1">
    <location>
        <begin position="21"/>
        <end position="68"/>
    </location>
</feature>
<evidence type="ECO:0000313" key="2">
    <source>
        <dbReference type="EMBL" id="KEK21740.1"/>
    </source>
</evidence>
<evidence type="ECO:0000259" key="1">
    <source>
        <dbReference type="Pfam" id="PF12395"/>
    </source>
</evidence>
<proteinExistence type="predicted"/>
<protein>
    <recommendedName>
        <fullName evidence="1">DUF3658 domain-containing protein</fullName>
    </recommendedName>
</protein>
<evidence type="ECO:0000313" key="3">
    <source>
        <dbReference type="Proteomes" id="UP000027778"/>
    </source>
</evidence>
<sequence length="69" mass="7873">MQWKALQYIPGCIIPQLNWFQKKDVLRILIEGKLIAVSEDYNDATTQKNTSNKYQNITQVIGAVMGESD</sequence>
<dbReference type="InterPro" id="IPR022123">
    <property type="entry name" value="DUF3658"/>
</dbReference>
<dbReference type="RefSeq" id="WP_033678915.1">
    <property type="nucleotide sequence ID" value="NZ_JOTM01000061.1"/>
</dbReference>
<comment type="caution">
    <text evidence="2">The sequence shown here is derived from an EMBL/GenBank/DDBJ whole genome shotgun (WGS) entry which is preliminary data.</text>
</comment>
<accession>A0A073K599</accession>
<gene>
    <name evidence="2" type="ORF">BAGA_26200</name>
</gene>
<keyword evidence="3" id="KW-1185">Reference proteome</keyword>
<dbReference type="Pfam" id="PF12395">
    <property type="entry name" value="DUF3658"/>
    <property type="match status" value="1"/>
</dbReference>